<evidence type="ECO:0000313" key="4">
    <source>
        <dbReference type="EMBL" id="OJG19487.1"/>
    </source>
</evidence>
<comment type="similarity">
    <text evidence="1 3">Belongs to the short-chain dehydrogenases/reductases (SDR) family.</text>
</comment>
<dbReference type="InterPro" id="IPR020904">
    <property type="entry name" value="Sc_DH/Rdtase_CS"/>
</dbReference>
<evidence type="ECO:0000256" key="1">
    <source>
        <dbReference type="ARBA" id="ARBA00006484"/>
    </source>
</evidence>
<dbReference type="Proteomes" id="UP000181884">
    <property type="component" value="Unassembled WGS sequence"/>
</dbReference>
<dbReference type="Pfam" id="PF00106">
    <property type="entry name" value="adh_short"/>
    <property type="match status" value="1"/>
</dbReference>
<dbReference type="PRINTS" id="PR00081">
    <property type="entry name" value="GDHRDH"/>
</dbReference>
<evidence type="ECO:0000256" key="2">
    <source>
        <dbReference type="ARBA" id="ARBA00023002"/>
    </source>
</evidence>
<dbReference type="GO" id="GO:0016491">
    <property type="term" value="F:oxidoreductase activity"/>
    <property type="evidence" value="ECO:0007669"/>
    <property type="project" value="UniProtKB-KW"/>
</dbReference>
<keyword evidence="2" id="KW-0560">Oxidoreductase</keyword>
<dbReference type="RefSeq" id="WP_067390206.1">
    <property type="nucleotide sequence ID" value="NZ_JXKH01000002.1"/>
</dbReference>
<protein>
    <submittedName>
        <fullName evidence="4">Short chain dehydrogenase</fullName>
    </submittedName>
</protein>
<organism evidence="4 5">
    <name type="scientific">Enterococcus canis</name>
    <dbReference type="NCBI Taxonomy" id="214095"/>
    <lineage>
        <taxon>Bacteria</taxon>
        <taxon>Bacillati</taxon>
        <taxon>Bacillota</taxon>
        <taxon>Bacilli</taxon>
        <taxon>Lactobacillales</taxon>
        <taxon>Enterococcaceae</taxon>
        <taxon>Enterococcus</taxon>
    </lineage>
</organism>
<dbReference type="Gene3D" id="3.40.50.720">
    <property type="entry name" value="NAD(P)-binding Rossmann-like Domain"/>
    <property type="match status" value="1"/>
</dbReference>
<reference evidence="4 5" key="1">
    <citation type="submission" date="2014-12" db="EMBL/GenBank/DDBJ databases">
        <title>Draft genome sequences of 29 type strains of Enterococci.</title>
        <authorList>
            <person name="Zhong Z."/>
            <person name="Sun Z."/>
            <person name="Liu W."/>
            <person name="Zhang W."/>
            <person name="Zhang H."/>
        </authorList>
    </citation>
    <scope>NUCLEOTIDE SEQUENCE [LARGE SCALE GENOMIC DNA]</scope>
    <source>
        <strain evidence="4 5">DSM 17029</strain>
    </source>
</reference>
<dbReference type="InterPro" id="IPR036291">
    <property type="entry name" value="NAD(P)-bd_dom_sf"/>
</dbReference>
<dbReference type="PANTHER" id="PTHR44196">
    <property type="entry name" value="DEHYDROGENASE/REDUCTASE SDR FAMILY MEMBER 7B"/>
    <property type="match status" value="1"/>
</dbReference>
<accession>A0A1L8RIA2</accession>
<comment type="caution">
    <text evidence="4">The sequence shown here is derived from an EMBL/GenBank/DDBJ whole genome shotgun (WGS) entry which is preliminary data.</text>
</comment>
<name>A0A1L8RIA2_9ENTE</name>
<dbReference type="AlphaFoldDB" id="A0A1L8RIA2"/>
<dbReference type="GO" id="GO:0016020">
    <property type="term" value="C:membrane"/>
    <property type="evidence" value="ECO:0007669"/>
    <property type="project" value="TreeGrafter"/>
</dbReference>
<gene>
    <name evidence="4" type="ORF">RU97_GL001058</name>
</gene>
<evidence type="ECO:0000256" key="3">
    <source>
        <dbReference type="RuleBase" id="RU000363"/>
    </source>
</evidence>
<dbReference type="EMBL" id="JXKH01000002">
    <property type="protein sequence ID" value="OJG19487.1"/>
    <property type="molecule type" value="Genomic_DNA"/>
</dbReference>
<dbReference type="STRING" id="214095.RU97_GL001058"/>
<dbReference type="PRINTS" id="PR00080">
    <property type="entry name" value="SDRFAMILY"/>
</dbReference>
<dbReference type="PROSITE" id="PS00061">
    <property type="entry name" value="ADH_SHORT"/>
    <property type="match status" value="1"/>
</dbReference>
<dbReference type="SUPFAM" id="SSF51735">
    <property type="entry name" value="NAD(P)-binding Rossmann-fold domains"/>
    <property type="match status" value="1"/>
</dbReference>
<dbReference type="PANTHER" id="PTHR44196:SF1">
    <property type="entry name" value="DEHYDROGENASE_REDUCTASE SDR FAMILY MEMBER 7B"/>
    <property type="match status" value="1"/>
</dbReference>
<evidence type="ECO:0000313" key="5">
    <source>
        <dbReference type="Proteomes" id="UP000181884"/>
    </source>
</evidence>
<keyword evidence="5" id="KW-1185">Reference proteome</keyword>
<sequence>MDLTGNTILITGGTSGIGLALAKKFLALGNTVIVTSRRKVVIEQVVAESPGMVGYDVDVTQLDSVNQLFESVTADYPNLNMVIHSAGMMRAINFFDVNSPLTNEIETNLLGTIYIDKLFLPWLATKPNAALVNISSGLSYVASNAHPVYSASKAGVNALTEAIRGQARYWNYKNLHVIQVAPPLISETNLNPTMHADGTSNPMNMSLDKFTDAVMKGIAKNKSIINPGPSKILYTLSKLLPAAIKTKLTNNTLKTEFPGK</sequence>
<dbReference type="InterPro" id="IPR002347">
    <property type="entry name" value="SDR_fam"/>
</dbReference>
<proteinExistence type="inferred from homology"/>